<dbReference type="OrthoDB" id="9898487at2"/>
<evidence type="ECO:0000313" key="2">
    <source>
        <dbReference type="Proteomes" id="UP000054926"/>
    </source>
</evidence>
<comment type="caution">
    <text evidence="1">The sequence shown here is derived from an EMBL/GenBank/DDBJ whole genome shotgun (WGS) entry which is preliminary data.</text>
</comment>
<name>A0A0W0ZQZ8_9GAMM</name>
<dbReference type="EMBL" id="LNYY01000004">
    <property type="protein sequence ID" value="KTD71464.1"/>
    <property type="molecule type" value="Genomic_DNA"/>
</dbReference>
<dbReference type="AlphaFoldDB" id="A0A0W0ZQZ8"/>
<gene>
    <name evidence="1" type="ORF">Lste_0230</name>
</gene>
<dbReference type="RefSeq" id="WP_058509250.1">
    <property type="nucleotide sequence ID" value="NZ_DAIOMV010000017.1"/>
</dbReference>
<accession>A0A0W0ZQZ8</accession>
<dbReference type="PATRIC" id="fig|947033.5.peg.250"/>
<keyword evidence="2" id="KW-1185">Reference proteome</keyword>
<dbReference type="STRING" id="947033.Lste_0230"/>
<evidence type="ECO:0000313" key="1">
    <source>
        <dbReference type="EMBL" id="KTD71464.1"/>
    </source>
</evidence>
<protein>
    <submittedName>
        <fullName evidence="1">Uncharacterized protein</fullName>
    </submittedName>
</protein>
<proteinExistence type="predicted"/>
<organism evidence="1 2">
    <name type="scientific">Legionella steelei</name>
    <dbReference type="NCBI Taxonomy" id="947033"/>
    <lineage>
        <taxon>Bacteria</taxon>
        <taxon>Pseudomonadati</taxon>
        <taxon>Pseudomonadota</taxon>
        <taxon>Gammaproteobacteria</taxon>
        <taxon>Legionellales</taxon>
        <taxon>Legionellaceae</taxon>
        <taxon>Legionella</taxon>
    </lineage>
</organism>
<dbReference type="Proteomes" id="UP000054926">
    <property type="component" value="Unassembled WGS sequence"/>
</dbReference>
<reference evidence="1 2" key="1">
    <citation type="submission" date="2015-11" db="EMBL/GenBank/DDBJ databases">
        <title>Genomic analysis of 38 Legionella species identifies large and diverse effector repertoires.</title>
        <authorList>
            <person name="Burstein D."/>
            <person name="Amaro F."/>
            <person name="Zusman T."/>
            <person name="Lifshitz Z."/>
            <person name="Cohen O."/>
            <person name="Gilbert J.A."/>
            <person name="Pupko T."/>
            <person name="Shuman H.A."/>
            <person name="Segal G."/>
        </authorList>
    </citation>
    <scope>NUCLEOTIDE SEQUENCE [LARGE SCALE GENOMIC DNA]</scope>
    <source>
        <strain evidence="1 2">IMVS3376</strain>
    </source>
</reference>
<sequence>MQVKQELEDIINPVKVELGFSEDGNPKVKFKVLAEDVPSIDFSIARDIGVVSPFTPSYPSIEIRCHVVQALMPQEDYEYGLIQNLIFSKREALYYDIERNTTYKYCKNHNASLGPIRDGGQSEEDPYYDVASRSIAGDKKATLVLKDSPMFSAPRKSESHRVALTSMEIKEAFDVWFYAKHSRTGDEYYKKLYHWEIQYSLSCEEINALSTLGSLAPSMGQVTYRVSKSHDEAMKTKPHYLVVQGERPDEKIRLIDTDRRRGSAFFKELRECKDADDRHLSQAGPR</sequence>